<keyword evidence="6 11" id="KW-0418">Kinase</keyword>
<dbReference type="Gene3D" id="3.30.565.10">
    <property type="entry name" value="Histidine kinase-like ATPase, C-terminal domain"/>
    <property type="match status" value="1"/>
</dbReference>
<comment type="caution">
    <text evidence="11">The sequence shown here is derived from an EMBL/GenBank/DDBJ whole genome shotgun (WGS) entry which is preliminary data.</text>
</comment>
<keyword evidence="7" id="KW-0067">ATP-binding</keyword>
<keyword evidence="12" id="KW-1185">Reference proteome</keyword>
<dbReference type="GO" id="GO:0000155">
    <property type="term" value="F:phosphorelay sensor kinase activity"/>
    <property type="evidence" value="ECO:0007669"/>
    <property type="project" value="InterPro"/>
</dbReference>
<dbReference type="SUPFAM" id="SSF55874">
    <property type="entry name" value="ATPase domain of HSP90 chaperone/DNA topoisomerase II/histidine kinase"/>
    <property type="match status" value="1"/>
</dbReference>
<proteinExistence type="predicted"/>
<dbReference type="EC" id="2.7.13.3" evidence="2"/>
<dbReference type="CDD" id="cd16917">
    <property type="entry name" value="HATPase_UhpB-NarQ-NarX-like"/>
    <property type="match status" value="1"/>
</dbReference>
<evidence type="ECO:0000256" key="9">
    <source>
        <dbReference type="SAM" id="Phobius"/>
    </source>
</evidence>
<keyword evidence="8" id="KW-0902">Two-component regulatory system</keyword>
<dbReference type="InterPro" id="IPR036890">
    <property type="entry name" value="HATPase_C_sf"/>
</dbReference>
<keyword evidence="5" id="KW-0547">Nucleotide-binding</keyword>
<name>A0A4R6RWN5_9MICO</name>
<keyword evidence="9" id="KW-1133">Transmembrane helix</keyword>
<evidence type="ECO:0000256" key="7">
    <source>
        <dbReference type="ARBA" id="ARBA00022840"/>
    </source>
</evidence>
<evidence type="ECO:0000256" key="3">
    <source>
        <dbReference type="ARBA" id="ARBA00022553"/>
    </source>
</evidence>
<organism evidence="11 12">
    <name type="scientific">Leucobacter luti</name>
    <dbReference type="NCBI Taxonomy" id="340320"/>
    <lineage>
        <taxon>Bacteria</taxon>
        <taxon>Bacillati</taxon>
        <taxon>Actinomycetota</taxon>
        <taxon>Actinomycetes</taxon>
        <taxon>Micrococcales</taxon>
        <taxon>Microbacteriaceae</taxon>
        <taxon>Leucobacter</taxon>
    </lineage>
</organism>
<protein>
    <recommendedName>
        <fullName evidence="2">histidine kinase</fullName>
        <ecNumber evidence="2">2.7.13.3</ecNumber>
    </recommendedName>
</protein>
<dbReference type="AlphaFoldDB" id="A0A4R6RWN5"/>
<evidence type="ECO:0000256" key="6">
    <source>
        <dbReference type="ARBA" id="ARBA00022777"/>
    </source>
</evidence>
<dbReference type="PANTHER" id="PTHR24421">
    <property type="entry name" value="NITRATE/NITRITE SENSOR PROTEIN NARX-RELATED"/>
    <property type="match status" value="1"/>
</dbReference>
<gene>
    <name evidence="11" type="ORF">EDF62_2055</name>
</gene>
<evidence type="ECO:0000256" key="5">
    <source>
        <dbReference type="ARBA" id="ARBA00022741"/>
    </source>
</evidence>
<evidence type="ECO:0000313" key="12">
    <source>
        <dbReference type="Proteomes" id="UP000295601"/>
    </source>
</evidence>
<evidence type="ECO:0000256" key="8">
    <source>
        <dbReference type="ARBA" id="ARBA00023012"/>
    </source>
</evidence>
<keyword evidence="3" id="KW-0597">Phosphoprotein</keyword>
<evidence type="ECO:0000256" key="2">
    <source>
        <dbReference type="ARBA" id="ARBA00012438"/>
    </source>
</evidence>
<keyword evidence="9" id="KW-0472">Membrane</keyword>
<accession>A0A4R6RWN5</accession>
<dbReference type="Pfam" id="PF07730">
    <property type="entry name" value="HisKA_3"/>
    <property type="match status" value="1"/>
</dbReference>
<dbReference type="Gene3D" id="1.20.5.1930">
    <property type="match status" value="1"/>
</dbReference>
<dbReference type="EMBL" id="SNYA01000005">
    <property type="protein sequence ID" value="TDP91440.1"/>
    <property type="molecule type" value="Genomic_DNA"/>
</dbReference>
<evidence type="ECO:0000259" key="10">
    <source>
        <dbReference type="Pfam" id="PF07730"/>
    </source>
</evidence>
<evidence type="ECO:0000256" key="4">
    <source>
        <dbReference type="ARBA" id="ARBA00022679"/>
    </source>
</evidence>
<feature type="domain" description="Signal transduction histidine kinase subgroup 3 dimerisation and phosphoacceptor" evidence="10">
    <location>
        <begin position="72"/>
        <end position="138"/>
    </location>
</feature>
<sequence length="260" mass="27709">MWLIALAILAATCLVPLTFGVERPGAVWLAISLSLFFVGAVIAWALVQSRAQRRVFEDELAGWAAEQATQAERIRIARDLHDLVSHGLGLITVRAAVARTMTGPSGLAEQEAALADIEHASRQTTTELRRMLHVLRSTEAAQLRPADSLEDLPEIVAAAQRAGLTVSLEIAEIGEVTAGAQLTACAVIREALNNTLRHAGPTRASVEIRRSADMLVIAVQDQGRVPGWEPQPGARHGLEGVRERVAALDGTVMSGATSEG</sequence>
<feature type="transmembrane region" description="Helical" evidence="9">
    <location>
        <begin position="30"/>
        <end position="47"/>
    </location>
</feature>
<dbReference type="GO" id="GO:0005524">
    <property type="term" value="F:ATP binding"/>
    <property type="evidence" value="ECO:0007669"/>
    <property type="project" value="UniProtKB-KW"/>
</dbReference>
<comment type="catalytic activity">
    <reaction evidence="1">
        <text>ATP + protein L-histidine = ADP + protein N-phospho-L-histidine.</text>
        <dbReference type="EC" id="2.7.13.3"/>
    </reaction>
</comment>
<evidence type="ECO:0000256" key="1">
    <source>
        <dbReference type="ARBA" id="ARBA00000085"/>
    </source>
</evidence>
<dbReference type="PANTHER" id="PTHR24421:SF10">
    <property type="entry name" value="NITRATE_NITRITE SENSOR PROTEIN NARQ"/>
    <property type="match status" value="1"/>
</dbReference>
<keyword evidence="4" id="KW-0808">Transferase</keyword>
<dbReference type="GO" id="GO:0016020">
    <property type="term" value="C:membrane"/>
    <property type="evidence" value="ECO:0007669"/>
    <property type="project" value="InterPro"/>
</dbReference>
<dbReference type="InterPro" id="IPR050482">
    <property type="entry name" value="Sensor_HK_TwoCompSys"/>
</dbReference>
<evidence type="ECO:0000313" key="11">
    <source>
        <dbReference type="EMBL" id="TDP91440.1"/>
    </source>
</evidence>
<dbReference type="GO" id="GO:0046983">
    <property type="term" value="F:protein dimerization activity"/>
    <property type="evidence" value="ECO:0007669"/>
    <property type="project" value="InterPro"/>
</dbReference>
<reference evidence="11 12" key="1">
    <citation type="submission" date="2019-03" db="EMBL/GenBank/DDBJ databases">
        <title>Genomic analyses of the natural microbiome of Caenorhabditis elegans.</title>
        <authorList>
            <person name="Samuel B."/>
        </authorList>
    </citation>
    <scope>NUCLEOTIDE SEQUENCE [LARGE SCALE GENOMIC DNA]</scope>
    <source>
        <strain evidence="11 12">JUb18</strain>
    </source>
</reference>
<dbReference type="Proteomes" id="UP000295601">
    <property type="component" value="Unassembled WGS sequence"/>
</dbReference>
<dbReference type="InterPro" id="IPR011712">
    <property type="entry name" value="Sig_transdc_His_kin_sub3_dim/P"/>
</dbReference>
<keyword evidence="9" id="KW-0812">Transmembrane</keyword>